<dbReference type="Gene3D" id="3.30.420.130">
    <property type="entry name" value="Dinitrogenase iron-molybdenum cofactor biosynthesis domain"/>
    <property type="match status" value="1"/>
</dbReference>
<dbReference type="SUPFAM" id="SSF53146">
    <property type="entry name" value="Nitrogenase accessory factor-like"/>
    <property type="match status" value="1"/>
</dbReference>
<dbReference type="InterPro" id="IPR003731">
    <property type="entry name" value="Di-Nase_FeMo-co_biosynth"/>
</dbReference>
<dbReference type="CDD" id="cd00851">
    <property type="entry name" value="MTH1175"/>
    <property type="match status" value="1"/>
</dbReference>
<dbReference type="PANTHER" id="PTHR42983">
    <property type="entry name" value="DINITROGENASE IRON-MOLYBDENUM COFACTOR PROTEIN-RELATED"/>
    <property type="match status" value="1"/>
</dbReference>
<dbReference type="EMBL" id="VULX01000034">
    <property type="protein sequence ID" value="MSR92513.1"/>
    <property type="molecule type" value="Genomic_DNA"/>
</dbReference>
<evidence type="ECO:0000313" key="3">
    <source>
        <dbReference type="Proteomes" id="UP000460287"/>
    </source>
</evidence>
<dbReference type="RefSeq" id="WP_154532481.1">
    <property type="nucleotide sequence ID" value="NZ_JAQXTV010000045.1"/>
</dbReference>
<name>A0A7X2N0M1_9CLOT</name>
<reference evidence="2 3" key="1">
    <citation type="submission" date="2019-08" db="EMBL/GenBank/DDBJ databases">
        <title>In-depth cultivation of the pig gut microbiome towards novel bacterial diversity and tailored functional studies.</title>
        <authorList>
            <person name="Wylensek D."/>
            <person name="Hitch T.C.A."/>
            <person name="Clavel T."/>
        </authorList>
    </citation>
    <scope>NUCLEOTIDE SEQUENCE [LARGE SCALE GENOMIC DNA]</scope>
    <source>
        <strain evidence="2 3">WCA-383-APC-5B</strain>
    </source>
</reference>
<proteinExistence type="predicted"/>
<dbReference type="InterPro" id="IPR036105">
    <property type="entry name" value="DiNase_FeMo-co_biosyn_sf"/>
</dbReference>
<dbReference type="PANTHER" id="PTHR42983:SF1">
    <property type="entry name" value="IRON-MOLYBDENUM PROTEIN"/>
    <property type="match status" value="1"/>
</dbReference>
<dbReference type="AlphaFoldDB" id="A0A7X2N0M1"/>
<protein>
    <submittedName>
        <fullName evidence="2">Dinitrogenase iron-molybdenum cofactor biosynthesis protein</fullName>
    </submittedName>
</protein>
<sequence length="128" mass="13628">MKIAVTYENGQVFQHFGHTSEFKIYDVEDNKVVSSAVVSTDGFGHESLAQFLANKSVDTLICGGIGGGAKNALAAAGIKIYGGTSGNADEKVDNFLNKKLVFNPNVKCTHHDGEHHGEGHSCNGHCHE</sequence>
<accession>A0A7X2N0M1</accession>
<dbReference type="Proteomes" id="UP000460287">
    <property type="component" value="Unassembled WGS sequence"/>
</dbReference>
<keyword evidence="3" id="KW-1185">Reference proteome</keyword>
<feature type="domain" description="Dinitrogenase iron-molybdenum cofactor biosynthesis" evidence="1">
    <location>
        <begin position="9"/>
        <end position="96"/>
    </location>
</feature>
<comment type="caution">
    <text evidence="2">The sequence shown here is derived from an EMBL/GenBank/DDBJ whole genome shotgun (WGS) entry which is preliminary data.</text>
</comment>
<dbReference type="Pfam" id="PF02579">
    <property type="entry name" value="Nitro_FeMo-Co"/>
    <property type="match status" value="1"/>
</dbReference>
<dbReference type="InterPro" id="IPR033913">
    <property type="entry name" value="MTH1175_dom"/>
</dbReference>
<evidence type="ECO:0000259" key="1">
    <source>
        <dbReference type="Pfam" id="PF02579"/>
    </source>
</evidence>
<evidence type="ECO:0000313" key="2">
    <source>
        <dbReference type="EMBL" id="MSR92513.1"/>
    </source>
</evidence>
<gene>
    <name evidence="2" type="ORF">FYJ33_14325</name>
</gene>
<organism evidence="2 3">
    <name type="scientific">Inconstantimicrobium porci</name>
    <dbReference type="NCBI Taxonomy" id="2652291"/>
    <lineage>
        <taxon>Bacteria</taxon>
        <taxon>Bacillati</taxon>
        <taxon>Bacillota</taxon>
        <taxon>Clostridia</taxon>
        <taxon>Eubacteriales</taxon>
        <taxon>Clostridiaceae</taxon>
        <taxon>Inconstantimicrobium</taxon>
    </lineage>
</organism>